<dbReference type="NCBIfam" id="TIGR01525">
    <property type="entry name" value="ATPase-IB_hvy"/>
    <property type="match status" value="1"/>
</dbReference>
<dbReference type="PRINTS" id="PR00119">
    <property type="entry name" value="CATATPASE"/>
</dbReference>
<feature type="compositionally biased region" description="Basic and acidic residues" evidence="16">
    <location>
        <begin position="168"/>
        <end position="189"/>
    </location>
</feature>
<evidence type="ECO:0000256" key="15">
    <source>
        <dbReference type="RuleBase" id="RU362081"/>
    </source>
</evidence>
<dbReference type="EMBL" id="OCMF01000001">
    <property type="protein sequence ID" value="SOC80007.1"/>
    <property type="molecule type" value="Genomic_DNA"/>
</dbReference>
<evidence type="ECO:0000256" key="14">
    <source>
        <dbReference type="ARBA" id="ARBA00023136"/>
    </source>
</evidence>
<feature type="region of interest" description="Disordered" evidence="16">
    <location>
        <begin position="261"/>
        <end position="282"/>
    </location>
</feature>
<keyword evidence="13" id="KW-0406">Ion transport</keyword>
<feature type="region of interest" description="Disordered" evidence="16">
    <location>
        <begin position="164"/>
        <end position="189"/>
    </location>
</feature>
<dbReference type="GO" id="GO:0005886">
    <property type="term" value="C:plasma membrane"/>
    <property type="evidence" value="ECO:0007669"/>
    <property type="project" value="UniProtKB-SubCell"/>
</dbReference>
<feature type="compositionally biased region" description="Basic and acidic residues" evidence="16">
    <location>
        <begin position="265"/>
        <end position="282"/>
    </location>
</feature>
<evidence type="ECO:0000256" key="11">
    <source>
        <dbReference type="ARBA" id="ARBA00022989"/>
    </source>
</evidence>
<feature type="domain" description="HMA" evidence="17">
    <location>
        <begin position="193"/>
        <end position="258"/>
    </location>
</feature>
<dbReference type="NCBIfam" id="TIGR00003">
    <property type="entry name" value="copper ion binding protein"/>
    <property type="match status" value="4"/>
</dbReference>
<keyword evidence="8 15" id="KW-0547">Nucleotide-binding</keyword>
<organism evidence="18 19">
    <name type="scientific">Salinimicrobium sediminis</name>
    <dbReference type="NCBI Taxonomy" id="1343891"/>
    <lineage>
        <taxon>Bacteria</taxon>
        <taxon>Pseudomonadati</taxon>
        <taxon>Bacteroidota</taxon>
        <taxon>Flavobacteriia</taxon>
        <taxon>Flavobacteriales</taxon>
        <taxon>Flavobacteriaceae</taxon>
        <taxon>Salinimicrobium</taxon>
    </lineage>
</organism>
<evidence type="ECO:0000313" key="18">
    <source>
        <dbReference type="EMBL" id="SOC80007.1"/>
    </source>
</evidence>
<reference evidence="19" key="1">
    <citation type="submission" date="2017-09" db="EMBL/GenBank/DDBJ databases">
        <authorList>
            <person name="Varghese N."/>
            <person name="Submissions S."/>
        </authorList>
    </citation>
    <scope>NUCLEOTIDE SEQUENCE [LARGE SCALE GENOMIC DNA]</scope>
    <source>
        <strain evidence="19">CGMCC 1.12641</strain>
    </source>
</reference>
<evidence type="ECO:0000256" key="4">
    <source>
        <dbReference type="ARBA" id="ARBA00022475"/>
    </source>
</evidence>
<feature type="region of interest" description="Disordered" evidence="16">
    <location>
        <begin position="69"/>
        <end position="95"/>
    </location>
</feature>
<keyword evidence="7" id="KW-0677">Repeat</keyword>
<dbReference type="CDD" id="cd02094">
    <property type="entry name" value="P-type_ATPase_Cu-like"/>
    <property type="match status" value="1"/>
</dbReference>
<sequence length="1190" mass="128940">MKHTYKITGMTCNGCRSHVEKTLQEVAGVKNASVDLEKGEAVIEMEQHIPWDIFETALQQGGGNYHILAPGTSESKSAEKGSKNDISETSSSEAAMTHSYKITGMTCNGCRSHVEETLRNVDGVIQASVDLQKSEAVIEMKQHIPVEVFEAALQKDGGKYHILAPGTSERKSAEKGSKNDISEANSEIDKSSMSHTYKITGMTCNGCRSHVEETLGKVEGVQSASVDLEKSEAVIKMEKHIPVEVFEAALQKDGGKYHILAPGTSERKSAEKGSKNDISEANSEIDKSLMTHTYKITGMTCNGCRSHVEETLQKVAGVKSASVDLDKAEAQVEMERHIQIGIFEDALQKDGGKYHIHSEGNTEKYQVTGMTCSGCRAHVEETLKKVEGVQSVSVDLEKAEAVITSEKAIPVTVFQETLRKDGSTYNIYLPGQDITAPPKPEKPKGKGTGTFYCPMHCEGDKTYDKPGDCPVCGMDLVEEVSLKAEKPLYTCPMHPEIQKDEPGSCPICGMDLVRMEPEASAEQKSYQKLLKKFKIAVAFTVPIFLIAMGEMIPGNPIYDWMSMQAWNWVQFALSLPVVFYATWMFFERAWRSVKTWNLNMFTLIGIGAGVAWLFSVFGMLFPGWFPEQFLSHHGTVHVYYEAATVILTLVLLGQLLEARAHSRTNSAIKELLKLAPNTATIVENGEEREIHTDEIEVGNILRVKPGDKIPVDGSIQKGQTNIDESMITGEPVPVEKAEGDKVTSGTINGNRSFTMKAEKVGDETLLAQIIKMVNDASRSQAPIQKLADKISGYFVPVVVLISVITFIVWAAFGPEPSYVYALINAIAVLIIACPCALGLATPMSVMVGVGKGAQNGVLIKNAQSLEHMDKIDVLIIDKTGTITEGKPSVEKVVPSGEISEDKLTSFLASVNAQSEHPLAEATVRYAKGKNLNYPEASDFDAVTGKGVTGTSEGRSVAIGNEKLMQEINAEVDKNLQQQVKSEQEQGKTVSYIAVDSKVVGYVTITDPIKKTSRQAISDLIEAGVEVVMLTGDNEVTAAAVAKELHLSGFKAGMLPQDKMEEVTKLQQQGKKVAMAGDGINDAPALAKADIGIAMGTGTDVAIESAEITLVKGDLHGVVKAKNLSKKVMKNIKQNLFFALIYNTLGVPIAAGVLFPFFGILLSPMIAALAMSFSSVSVIANALRLRGVKLD</sequence>
<keyword evidence="11 15" id="KW-1133">Transmembrane helix</keyword>
<dbReference type="NCBIfam" id="TIGR01511">
    <property type="entry name" value="ATPase-IB1_Cu"/>
    <property type="match status" value="1"/>
</dbReference>
<keyword evidence="10" id="KW-1278">Translocase</keyword>
<dbReference type="AlphaFoldDB" id="A0A285X3T7"/>
<feature type="domain" description="HMA" evidence="17">
    <location>
        <begin position="361"/>
        <end position="426"/>
    </location>
</feature>
<feature type="transmembrane region" description="Helical" evidence="15">
    <location>
        <begin position="533"/>
        <end position="553"/>
    </location>
</feature>
<keyword evidence="5 15" id="KW-0812">Transmembrane</keyword>
<keyword evidence="4 15" id="KW-1003">Cell membrane</keyword>
<feature type="domain" description="HMA" evidence="17">
    <location>
        <begin position="1"/>
        <end position="65"/>
    </location>
</feature>
<dbReference type="SUPFAM" id="SSF55008">
    <property type="entry name" value="HMA, heavy metal-associated domain"/>
    <property type="match status" value="5"/>
</dbReference>
<dbReference type="Pfam" id="PF19335">
    <property type="entry name" value="HMBD"/>
    <property type="match status" value="2"/>
</dbReference>
<dbReference type="GO" id="GO:0060003">
    <property type="term" value="P:copper ion export"/>
    <property type="evidence" value="ECO:0007669"/>
    <property type="project" value="UniProtKB-ARBA"/>
</dbReference>
<evidence type="ECO:0000256" key="2">
    <source>
        <dbReference type="ARBA" id="ARBA00006024"/>
    </source>
</evidence>
<dbReference type="InterPro" id="IPR006122">
    <property type="entry name" value="HMA_Cu_ion-bd"/>
</dbReference>
<name>A0A285X3T7_9FLAO</name>
<keyword evidence="12" id="KW-0186">Copper</keyword>
<proteinExistence type="inferred from homology"/>
<dbReference type="SFLD" id="SFLDF00027">
    <property type="entry name" value="p-type_atpase"/>
    <property type="match status" value="1"/>
</dbReference>
<dbReference type="PROSITE" id="PS01047">
    <property type="entry name" value="HMA_1"/>
    <property type="match status" value="5"/>
</dbReference>
<dbReference type="InterPro" id="IPR036412">
    <property type="entry name" value="HAD-like_sf"/>
</dbReference>
<feature type="compositionally biased region" description="Basic and acidic residues" evidence="16">
    <location>
        <begin position="76"/>
        <end position="86"/>
    </location>
</feature>
<dbReference type="NCBIfam" id="TIGR01494">
    <property type="entry name" value="ATPase_P-type"/>
    <property type="match status" value="1"/>
</dbReference>
<dbReference type="GO" id="GO:0016887">
    <property type="term" value="F:ATP hydrolysis activity"/>
    <property type="evidence" value="ECO:0007669"/>
    <property type="project" value="InterPro"/>
</dbReference>
<feature type="transmembrane region" description="Helical" evidence="15">
    <location>
        <begin position="1135"/>
        <end position="1157"/>
    </location>
</feature>
<dbReference type="GO" id="GO:0005507">
    <property type="term" value="F:copper ion binding"/>
    <property type="evidence" value="ECO:0007669"/>
    <property type="project" value="InterPro"/>
</dbReference>
<dbReference type="InterPro" id="IPR023214">
    <property type="entry name" value="HAD_sf"/>
</dbReference>
<dbReference type="InterPro" id="IPR001757">
    <property type="entry name" value="P_typ_ATPase"/>
</dbReference>
<accession>A0A285X3T7</accession>
<dbReference type="InterPro" id="IPR036163">
    <property type="entry name" value="HMA_dom_sf"/>
</dbReference>
<dbReference type="PANTHER" id="PTHR46594:SF4">
    <property type="entry name" value="P-TYPE CATION-TRANSPORTING ATPASE"/>
    <property type="match status" value="1"/>
</dbReference>
<dbReference type="Pfam" id="PF00702">
    <property type="entry name" value="Hydrolase"/>
    <property type="match status" value="1"/>
</dbReference>
<dbReference type="SFLD" id="SFLDS00003">
    <property type="entry name" value="Haloacid_Dehalogenase"/>
    <property type="match status" value="1"/>
</dbReference>
<dbReference type="InterPro" id="IPR045800">
    <property type="entry name" value="HMBD"/>
</dbReference>
<dbReference type="Pfam" id="PF00122">
    <property type="entry name" value="E1-E2_ATPase"/>
    <property type="match status" value="1"/>
</dbReference>
<dbReference type="InterPro" id="IPR017969">
    <property type="entry name" value="Heavy-metal-associated_CS"/>
</dbReference>
<dbReference type="SUPFAM" id="SSF81653">
    <property type="entry name" value="Calcium ATPase, transduction domain A"/>
    <property type="match status" value="1"/>
</dbReference>
<dbReference type="SUPFAM" id="SSF56784">
    <property type="entry name" value="HAD-like"/>
    <property type="match status" value="1"/>
</dbReference>
<dbReference type="InterPro" id="IPR023299">
    <property type="entry name" value="ATPase_P-typ_cyto_dom_N"/>
</dbReference>
<dbReference type="GO" id="GO:0005524">
    <property type="term" value="F:ATP binding"/>
    <property type="evidence" value="ECO:0007669"/>
    <property type="project" value="UniProtKB-UniRule"/>
</dbReference>
<evidence type="ECO:0000256" key="8">
    <source>
        <dbReference type="ARBA" id="ARBA00022741"/>
    </source>
</evidence>
<evidence type="ECO:0000256" key="13">
    <source>
        <dbReference type="ARBA" id="ARBA00023065"/>
    </source>
</evidence>
<keyword evidence="14 15" id="KW-0472">Membrane</keyword>
<dbReference type="SUPFAM" id="SSF81665">
    <property type="entry name" value="Calcium ATPase, transmembrane domain M"/>
    <property type="match status" value="1"/>
</dbReference>
<evidence type="ECO:0000256" key="3">
    <source>
        <dbReference type="ARBA" id="ARBA00022448"/>
    </source>
</evidence>
<dbReference type="FunFam" id="2.70.150.10:FF:000020">
    <property type="entry name" value="Copper-exporting P-type ATPase A"/>
    <property type="match status" value="1"/>
</dbReference>
<dbReference type="InterPro" id="IPR044492">
    <property type="entry name" value="P_typ_ATPase_HD_dom"/>
</dbReference>
<feature type="transmembrane region" description="Helical" evidence="15">
    <location>
        <begin position="565"/>
        <end position="586"/>
    </location>
</feature>
<keyword evidence="3" id="KW-0813">Transport</keyword>
<feature type="transmembrane region" description="Helical" evidence="15">
    <location>
        <begin position="637"/>
        <end position="656"/>
    </location>
</feature>
<evidence type="ECO:0000313" key="19">
    <source>
        <dbReference type="Proteomes" id="UP000219193"/>
    </source>
</evidence>
<evidence type="ECO:0000256" key="16">
    <source>
        <dbReference type="SAM" id="MobiDB-lite"/>
    </source>
</evidence>
<protein>
    <submittedName>
        <fullName evidence="18">Cu2+-exporting ATPase</fullName>
    </submittedName>
</protein>
<feature type="domain" description="HMA" evidence="17">
    <location>
        <begin position="290"/>
        <end position="355"/>
    </location>
</feature>
<dbReference type="InterPro" id="IPR018303">
    <property type="entry name" value="ATPase_P-typ_P_site"/>
</dbReference>
<evidence type="ECO:0000256" key="5">
    <source>
        <dbReference type="ARBA" id="ARBA00022692"/>
    </source>
</evidence>
<comment type="subcellular location">
    <subcellularLocation>
        <location evidence="1">Cell membrane</location>
        <topology evidence="1">Multi-pass membrane protein</topology>
    </subcellularLocation>
</comment>
<feature type="transmembrane region" description="Helical" evidence="15">
    <location>
        <begin position="818"/>
        <end position="841"/>
    </location>
</feature>
<evidence type="ECO:0000256" key="10">
    <source>
        <dbReference type="ARBA" id="ARBA00022967"/>
    </source>
</evidence>
<dbReference type="PRINTS" id="PR00942">
    <property type="entry name" value="CUATPASEI"/>
</dbReference>
<dbReference type="InterPro" id="IPR023298">
    <property type="entry name" value="ATPase_P-typ_TM_dom_sf"/>
</dbReference>
<dbReference type="Proteomes" id="UP000219193">
    <property type="component" value="Unassembled WGS sequence"/>
</dbReference>
<dbReference type="InterPro" id="IPR006121">
    <property type="entry name" value="HMA_dom"/>
</dbReference>
<feature type="transmembrane region" description="Helical" evidence="15">
    <location>
        <begin position="598"/>
        <end position="625"/>
    </location>
</feature>
<evidence type="ECO:0000259" key="17">
    <source>
        <dbReference type="PROSITE" id="PS50846"/>
    </source>
</evidence>
<dbReference type="GO" id="GO:0019829">
    <property type="term" value="F:ATPase-coupled monoatomic cation transmembrane transporter activity"/>
    <property type="evidence" value="ECO:0007669"/>
    <property type="project" value="InterPro"/>
</dbReference>
<dbReference type="GO" id="GO:0046915">
    <property type="term" value="F:transition metal ion transmembrane transporter activity"/>
    <property type="evidence" value="ECO:0007669"/>
    <property type="project" value="UniProtKB-ARBA"/>
</dbReference>
<dbReference type="PROSITE" id="PS00154">
    <property type="entry name" value="ATPASE_E1_E2"/>
    <property type="match status" value="1"/>
</dbReference>
<evidence type="ECO:0000256" key="12">
    <source>
        <dbReference type="ARBA" id="ARBA00023008"/>
    </source>
</evidence>
<dbReference type="InterPro" id="IPR027256">
    <property type="entry name" value="P-typ_ATPase_IB"/>
</dbReference>
<dbReference type="PROSITE" id="PS50846">
    <property type="entry name" value="HMA_2"/>
    <property type="match status" value="5"/>
</dbReference>
<dbReference type="CDD" id="cd00371">
    <property type="entry name" value="HMA"/>
    <property type="match status" value="5"/>
</dbReference>
<dbReference type="Gene3D" id="3.30.70.100">
    <property type="match status" value="5"/>
</dbReference>
<feature type="transmembrane region" description="Helical" evidence="15">
    <location>
        <begin position="793"/>
        <end position="812"/>
    </location>
</feature>
<evidence type="ECO:0000256" key="1">
    <source>
        <dbReference type="ARBA" id="ARBA00004651"/>
    </source>
</evidence>
<gene>
    <name evidence="18" type="ORF">SAMN06296241_1549</name>
</gene>
<feature type="transmembrane region" description="Helical" evidence="15">
    <location>
        <begin position="1163"/>
        <end position="1182"/>
    </location>
</feature>
<keyword evidence="6 15" id="KW-0479">Metal-binding</keyword>
<dbReference type="Gene3D" id="2.70.150.10">
    <property type="entry name" value="Calcium-transporting ATPase, cytoplasmic transduction domain A"/>
    <property type="match status" value="1"/>
</dbReference>
<dbReference type="Gene3D" id="3.40.1110.10">
    <property type="entry name" value="Calcium-transporting ATPase, cytoplasmic domain N"/>
    <property type="match status" value="1"/>
</dbReference>
<evidence type="ECO:0000256" key="9">
    <source>
        <dbReference type="ARBA" id="ARBA00022840"/>
    </source>
</evidence>
<keyword evidence="19" id="KW-1185">Reference proteome</keyword>
<dbReference type="GO" id="GO:0015662">
    <property type="term" value="F:P-type ion transporter activity"/>
    <property type="evidence" value="ECO:0007669"/>
    <property type="project" value="UniProtKB-ARBA"/>
</dbReference>
<dbReference type="SFLD" id="SFLDG00002">
    <property type="entry name" value="C1.7:_P-type_atpase_like"/>
    <property type="match status" value="1"/>
</dbReference>
<evidence type="ECO:0000256" key="6">
    <source>
        <dbReference type="ARBA" id="ARBA00022723"/>
    </source>
</evidence>
<dbReference type="InterPro" id="IPR059000">
    <property type="entry name" value="ATPase_P-type_domA"/>
</dbReference>
<dbReference type="Pfam" id="PF00403">
    <property type="entry name" value="HMA"/>
    <property type="match status" value="5"/>
</dbReference>
<feature type="domain" description="HMA" evidence="17">
    <location>
        <begin position="96"/>
        <end position="161"/>
    </location>
</feature>
<dbReference type="Gene3D" id="3.40.50.1000">
    <property type="entry name" value="HAD superfamily/HAD-like"/>
    <property type="match status" value="1"/>
</dbReference>
<keyword evidence="9 15" id="KW-0067">ATP-binding</keyword>
<evidence type="ECO:0000256" key="7">
    <source>
        <dbReference type="ARBA" id="ARBA00022737"/>
    </source>
</evidence>
<dbReference type="PANTHER" id="PTHR46594">
    <property type="entry name" value="P-TYPE CATION-TRANSPORTING ATPASE"/>
    <property type="match status" value="1"/>
</dbReference>
<dbReference type="InterPro" id="IPR008250">
    <property type="entry name" value="ATPase_P-typ_transduc_dom_A_sf"/>
</dbReference>
<comment type="similarity">
    <text evidence="2 15">Belongs to the cation transport ATPase (P-type) (TC 3.A.3) family. Type IB subfamily.</text>
</comment>